<organism evidence="2 5">
    <name type="scientific">Didymodactylos carnosus</name>
    <dbReference type="NCBI Taxonomy" id="1234261"/>
    <lineage>
        <taxon>Eukaryota</taxon>
        <taxon>Metazoa</taxon>
        <taxon>Spiralia</taxon>
        <taxon>Gnathifera</taxon>
        <taxon>Rotifera</taxon>
        <taxon>Eurotatoria</taxon>
        <taxon>Bdelloidea</taxon>
        <taxon>Philodinida</taxon>
        <taxon>Philodinidae</taxon>
        <taxon>Didymodactylos</taxon>
    </lineage>
</organism>
<dbReference type="EMBL" id="CAJNOQ010006983">
    <property type="protein sequence ID" value="CAF1153977.1"/>
    <property type="molecule type" value="Genomic_DNA"/>
</dbReference>
<gene>
    <name evidence="2" type="ORF">GPM918_LOCUS21330</name>
    <name evidence="1" type="ORF">OVA965_LOCUS12758</name>
    <name evidence="4" type="ORF">SRO942_LOCUS21327</name>
    <name evidence="3" type="ORF">TMI583_LOCUS12761</name>
</gene>
<evidence type="ECO:0000313" key="4">
    <source>
        <dbReference type="EMBL" id="CAF3917430.1"/>
    </source>
</evidence>
<dbReference type="EMBL" id="CAJOBA010005198">
    <property type="protein sequence ID" value="CAF3736072.1"/>
    <property type="molecule type" value="Genomic_DNA"/>
</dbReference>
<dbReference type="EMBL" id="CAJOBC010006983">
    <property type="protein sequence ID" value="CAF3917430.1"/>
    <property type="molecule type" value="Genomic_DNA"/>
</dbReference>
<dbReference type="Proteomes" id="UP000663829">
    <property type="component" value="Unassembled WGS sequence"/>
</dbReference>
<dbReference type="Proteomes" id="UP000681722">
    <property type="component" value="Unassembled WGS sequence"/>
</dbReference>
<dbReference type="EMBL" id="CAJNOK010005193">
    <property type="protein sequence ID" value="CAF0964057.1"/>
    <property type="molecule type" value="Genomic_DNA"/>
</dbReference>
<evidence type="ECO:0000313" key="2">
    <source>
        <dbReference type="EMBL" id="CAF1153977.1"/>
    </source>
</evidence>
<dbReference type="AlphaFoldDB" id="A0A814T652"/>
<name>A0A814T652_9BILA</name>
<dbReference type="Proteomes" id="UP000682733">
    <property type="component" value="Unassembled WGS sequence"/>
</dbReference>
<keyword evidence="5" id="KW-1185">Reference proteome</keyword>
<comment type="caution">
    <text evidence="2">The sequence shown here is derived from an EMBL/GenBank/DDBJ whole genome shotgun (WGS) entry which is preliminary data.</text>
</comment>
<evidence type="ECO:0000313" key="3">
    <source>
        <dbReference type="EMBL" id="CAF3736072.1"/>
    </source>
</evidence>
<accession>A0A814T652</accession>
<protein>
    <submittedName>
        <fullName evidence="2">Uncharacterized protein</fullName>
    </submittedName>
</protein>
<evidence type="ECO:0000313" key="1">
    <source>
        <dbReference type="EMBL" id="CAF0964057.1"/>
    </source>
</evidence>
<dbReference type="Proteomes" id="UP000677228">
    <property type="component" value="Unassembled WGS sequence"/>
</dbReference>
<reference evidence="2" key="1">
    <citation type="submission" date="2021-02" db="EMBL/GenBank/DDBJ databases">
        <authorList>
            <person name="Nowell W R."/>
        </authorList>
    </citation>
    <scope>NUCLEOTIDE SEQUENCE</scope>
</reference>
<evidence type="ECO:0000313" key="5">
    <source>
        <dbReference type="Proteomes" id="UP000663829"/>
    </source>
</evidence>
<proteinExistence type="predicted"/>
<sequence length="92" mass="10500">MLENLVEMLHFYACVNGRSLCVIRNIHDVNSGGWLFEITRKFAKSFLEYPNLNIIRCGSFEEELCIPLVVIGNNTESALTVDADHLIVDHNY</sequence>